<dbReference type="Gene3D" id="3.40.960.10">
    <property type="entry name" value="VSR Endonuclease"/>
    <property type="match status" value="1"/>
</dbReference>
<protein>
    <submittedName>
        <fullName evidence="2">DUF559 domain-containing protein</fullName>
    </submittedName>
</protein>
<gene>
    <name evidence="2" type="ORF">IF188_14165</name>
</gene>
<evidence type="ECO:0000313" key="2">
    <source>
        <dbReference type="EMBL" id="MBD3942841.1"/>
    </source>
</evidence>
<accession>A0ABR8NQC3</accession>
<keyword evidence="3" id="KW-1185">Reference proteome</keyword>
<dbReference type="Proteomes" id="UP000598426">
    <property type="component" value="Unassembled WGS sequence"/>
</dbReference>
<organism evidence="2 3">
    <name type="scientific">Microbacterium helvum</name>
    <dbReference type="NCBI Taxonomy" id="2773713"/>
    <lineage>
        <taxon>Bacteria</taxon>
        <taxon>Bacillati</taxon>
        <taxon>Actinomycetota</taxon>
        <taxon>Actinomycetes</taxon>
        <taxon>Micrococcales</taxon>
        <taxon>Microbacteriaceae</taxon>
        <taxon>Microbacterium</taxon>
    </lineage>
</organism>
<evidence type="ECO:0000259" key="1">
    <source>
        <dbReference type="Pfam" id="PF04480"/>
    </source>
</evidence>
<proteinExistence type="predicted"/>
<reference evidence="2 3" key="1">
    <citation type="submission" date="2020-09" db="EMBL/GenBank/DDBJ databases">
        <title>Isolation and identification of active actinomycetes.</title>
        <authorList>
            <person name="Li X."/>
        </authorList>
    </citation>
    <scope>NUCLEOTIDE SEQUENCE [LARGE SCALE GENOMIC DNA]</scope>
    <source>
        <strain evidence="2 3">NEAU-LLC</strain>
    </source>
</reference>
<sequence>MLCRRCTPASPPQRGRSAELSTDASIRAASCRRVPNTETVCTVEQPAVSSFRELTSSGHTRAKIAQRVADGSLSSLRRGVYASDGACADVTAAATHGGSLACVTAARHLGLWVLETDAAPHVWLRAHGRSYPHDECRCVTHWDDGTTKDSFGIPSVPRVLRQILLCRGLEEFFVTLESARRLKQLSETGLAWLRARVGPDARDAIAFSRADADSGLESLLRWRLRSHNLPVRTQMRIPSVGRVDFLIGDRLIVEVDGAPNHDDESHRHKDLVRDANAASWGHVTLRFDYALVVHDWPTVEMAILAYIDRGLHLA</sequence>
<feature type="domain" description="DUF559" evidence="1">
    <location>
        <begin position="242"/>
        <end position="306"/>
    </location>
</feature>
<dbReference type="EMBL" id="JACXZS010000009">
    <property type="protein sequence ID" value="MBD3942841.1"/>
    <property type="molecule type" value="Genomic_DNA"/>
</dbReference>
<dbReference type="Pfam" id="PF04480">
    <property type="entry name" value="DUF559"/>
    <property type="match status" value="1"/>
</dbReference>
<dbReference type="InterPro" id="IPR007569">
    <property type="entry name" value="DUF559"/>
</dbReference>
<comment type="caution">
    <text evidence="2">The sequence shown here is derived from an EMBL/GenBank/DDBJ whole genome shotgun (WGS) entry which is preliminary data.</text>
</comment>
<name>A0ABR8NQC3_9MICO</name>
<evidence type="ECO:0000313" key="3">
    <source>
        <dbReference type="Proteomes" id="UP000598426"/>
    </source>
</evidence>